<organism evidence="9 10">
    <name type="scientific">Butyrivibrio hungatei</name>
    <dbReference type="NCBI Taxonomy" id="185008"/>
    <lineage>
        <taxon>Bacteria</taxon>
        <taxon>Bacillati</taxon>
        <taxon>Bacillota</taxon>
        <taxon>Clostridia</taxon>
        <taxon>Lachnospirales</taxon>
        <taxon>Lachnospiraceae</taxon>
        <taxon>Butyrivibrio</taxon>
    </lineage>
</organism>
<evidence type="ECO:0000256" key="2">
    <source>
        <dbReference type="ARBA" id="ARBA00022475"/>
    </source>
</evidence>
<comment type="function">
    <text evidence="8">Probably functions as a manganese efflux pump.</text>
</comment>
<dbReference type="RefSeq" id="WP_071176337.1">
    <property type="nucleotide sequence ID" value="NZ_CP017831.1"/>
</dbReference>
<name>A0A1D9P244_9FIRM</name>
<gene>
    <name evidence="8" type="primary">mntP</name>
    <name evidence="9" type="ORF">bhn_I1633</name>
</gene>
<feature type="transmembrane region" description="Helical" evidence="8">
    <location>
        <begin position="43"/>
        <end position="64"/>
    </location>
</feature>
<proteinExistence type="inferred from homology"/>
<feature type="transmembrane region" description="Helical" evidence="8">
    <location>
        <begin position="6"/>
        <end position="31"/>
    </location>
</feature>
<dbReference type="KEGG" id="bhu:bhn_I1633"/>
<evidence type="ECO:0000256" key="4">
    <source>
        <dbReference type="ARBA" id="ARBA00022989"/>
    </source>
</evidence>
<dbReference type="PANTHER" id="PTHR35529">
    <property type="entry name" value="MANGANESE EFFLUX PUMP MNTP-RELATED"/>
    <property type="match status" value="1"/>
</dbReference>
<evidence type="ECO:0000313" key="10">
    <source>
        <dbReference type="Proteomes" id="UP000179284"/>
    </source>
</evidence>
<keyword evidence="3 8" id="KW-0812">Transmembrane</keyword>
<keyword evidence="4 8" id="KW-1133">Transmembrane helix</keyword>
<evidence type="ECO:0000256" key="3">
    <source>
        <dbReference type="ARBA" id="ARBA00022692"/>
    </source>
</evidence>
<dbReference type="GO" id="GO:0005384">
    <property type="term" value="F:manganese ion transmembrane transporter activity"/>
    <property type="evidence" value="ECO:0007669"/>
    <property type="project" value="UniProtKB-UniRule"/>
</dbReference>
<dbReference type="OrthoDB" id="9811590at2"/>
<evidence type="ECO:0000256" key="7">
    <source>
        <dbReference type="ARBA" id="ARBA00023211"/>
    </source>
</evidence>
<dbReference type="PANTHER" id="PTHR35529:SF1">
    <property type="entry name" value="MANGANESE EFFLUX PUMP MNTP-RELATED"/>
    <property type="match status" value="1"/>
</dbReference>
<keyword evidence="10" id="KW-1185">Reference proteome</keyword>
<dbReference type="InterPro" id="IPR003810">
    <property type="entry name" value="Mntp/YtaF"/>
</dbReference>
<dbReference type="Pfam" id="PF02659">
    <property type="entry name" value="Mntp"/>
    <property type="match status" value="1"/>
</dbReference>
<evidence type="ECO:0000256" key="8">
    <source>
        <dbReference type="HAMAP-Rule" id="MF_01521"/>
    </source>
</evidence>
<dbReference type="EMBL" id="CP017831">
    <property type="protein sequence ID" value="AOZ96666.1"/>
    <property type="molecule type" value="Genomic_DNA"/>
</dbReference>
<keyword evidence="6 8" id="KW-0472">Membrane</keyword>
<feature type="transmembrane region" description="Helical" evidence="8">
    <location>
        <begin position="190"/>
        <end position="212"/>
    </location>
</feature>
<reference evidence="10" key="1">
    <citation type="submission" date="2016-10" db="EMBL/GenBank/DDBJ databases">
        <title>The complete genome sequence of the rumen bacterium Butyrivibrio hungatei MB2003.</title>
        <authorList>
            <person name="Palevich N."/>
            <person name="Kelly W.J."/>
            <person name="Leahy S.C."/>
            <person name="Altermann E."/>
            <person name="Rakonjac J."/>
            <person name="Attwood G.T."/>
        </authorList>
    </citation>
    <scope>NUCLEOTIDE SEQUENCE [LARGE SCALE GENOMIC DNA]</scope>
    <source>
        <strain evidence="10">MB2003</strain>
    </source>
</reference>
<dbReference type="HAMAP" id="MF_01521">
    <property type="entry name" value="MntP_pump"/>
    <property type="match status" value="1"/>
</dbReference>
<evidence type="ECO:0000256" key="6">
    <source>
        <dbReference type="ARBA" id="ARBA00023136"/>
    </source>
</evidence>
<dbReference type="Proteomes" id="UP000179284">
    <property type="component" value="Chromosome I"/>
</dbReference>
<keyword evidence="2 8" id="KW-1003">Cell membrane</keyword>
<evidence type="ECO:0000313" key="9">
    <source>
        <dbReference type="EMBL" id="AOZ96666.1"/>
    </source>
</evidence>
<comment type="similarity">
    <text evidence="8">Belongs to the MntP (TC 9.B.29) family.</text>
</comment>
<feature type="transmembrane region" description="Helical" evidence="8">
    <location>
        <begin position="76"/>
        <end position="93"/>
    </location>
</feature>
<keyword evidence="5 8" id="KW-0406">Ion transport</keyword>
<evidence type="ECO:0000256" key="1">
    <source>
        <dbReference type="ARBA" id="ARBA00022448"/>
    </source>
</evidence>
<keyword evidence="7 8" id="KW-0464">Manganese</keyword>
<feature type="transmembrane region" description="Helical" evidence="8">
    <location>
        <begin position="158"/>
        <end position="178"/>
    </location>
</feature>
<dbReference type="AlphaFoldDB" id="A0A1D9P244"/>
<sequence>MAKYVLFVFNSLMLGVGLAMDAFSVSLANGFIEPEMKRKRKAYIAGIYAGFQFLMPVIGWFLVHNAAELFNGFQKFIPWIALGLLSFIGGKMIKEAIEEKKCSEDGNCKDCTNKECPRCGLDPKTNKLDFKCLMVQGIATSIDALSVGFTIADYKTVMALGASFIIGIVTFVICYIGLKLGNKFGTKLASNAKIVGGVILIGIGLEIFISSFL</sequence>
<evidence type="ECO:0000256" key="5">
    <source>
        <dbReference type="ARBA" id="ARBA00023065"/>
    </source>
</evidence>
<dbReference type="InterPro" id="IPR022929">
    <property type="entry name" value="Put_MntP"/>
</dbReference>
<comment type="subcellular location">
    <subcellularLocation>
        <location evidence="8">Cell membrane</location>
        <topology evidence="8">Multi-pass membrane protein</topology>
    </subcellularLocation>
</comment>
<accession>A0A1D9P244</accession>
<keyword evidence="1 8" id="KW-0813">Transport</keyword>
<protein>
    <recommendedName>
        <fullName evidence="8">Putative manganese efflux pump MntP</fullName>
    </recommendedName>
</protein>
<dbReference type="GO" id="GO:0005886">
    <property type="term" value="C:plasma membrane"/>
    <property type="evidence" value="ECO:0007669"/>
    <property type="project" value="UniProtKB-SubCell"/>
</dbReference>